<name>A0A5B9E1I9_9GAMM</name>
<dbReference type="EMBL" id="CP042807">
    <property type="protein sequence ID" value="QEE24531.1"/>
    <property type="molecule type" value="Genomic_DNA"/>
</dbReference>
<feature type="signal peptide" evidence="1">
    <location>
        <begin position="1"/>
        <end position="19"/>
    </location>
</feature>
<keyword evidence="1" id="KW-0732">Signal</keyword>
<organism evidence="2 3">
    <name type="scientific">Rhodanobacter glycinis</name>
    <dbReference type="NCBI Taxonomy" id="582702"/>
    <lineage>
        <taxon>Bacteria</taxon>
        <taxon>Pseudomonadati</taxon>
        <taxon>Pseudomonadota</taxon>
        <taxon>Gammaproteobacteria</taxon>
        <taxon>Lysobacterales</taxon>
        <taxon>Rhodanobacteraceae</taxon>
        <taxon>Rhodanobacter</taxon>
    </lineage>
</organism>
<dbReference type="KEGG" id="rgl:CS053_08465"/>
<protein>
    <submittedName>
        <fullName evidence="2">Uncharacterized protein</fullName>
    </submittedName>
</protein>
<reference evidence="2 3" key="1">
    <citation type="submission" date="2019-08" db="EMBL/GenBank/DDBJ databases">
        <title>Complete genome sequence of Rhodanobacter glycinis strain T01E-68 isolated from tomato root.</title>
        <authorList>
            <person name="Weon H.-Y."/>
            <person name="Lee S.A."/>
        </authorList>
    </citation>
    <scope>NUCLEOTIDE SEQUENCE [LARGE SCALE GENOMIC DNA]</scope>
    <source>
        <strain evidence="2 3">T01E-68</strain>
    </source>
</reference>
<gene>
    <name evidence="2" type="ORF">CS053_08465</name>
</gene>
<feature type="chain" id="PRO_5022847759" evidence="1">
    <location>
        <begin position="20"/>
        <end position="212"/>
    </location>
</feature>
<dbReference type="Proteomes" id="UP000321807">
    <property type="component" value="Chromosome"/>
</dbReference>
<dbReference type="AlphaFoldDB" id="A0A5B9E1I9"/>
<evidence type="ECO:0000313" key="2">
    <source>
        <dbReference type="EMBL" id="QEE24531.1"/>
    </source>
</evidence>
<dbReference type="RefSeq" id="WP_147627124.1">
    <property type="nucleotide sequence ID" value="NZ_CP042807.1"/>
</dbReference>
<sequence length="212" mass="23475">MRYVFLALMLLSTAFSVASKEVTDNQKDMLSNMLWDDLTTYLDGGQSMFSDDWSSVATPWVSDQAIGIRYSHGAVSADDFYGNRMIFIQGHYLSAQNWIGDSYRVQMALVVAIVAKSESAFLQDATNGSMVKMACKTAGKEYQYVYVDHCQAQKFAMAELVTREVAVVLSRKSKKDKDAIAIAVMADKKIAADDPCRATFGGCIDDIRSLVH</sequence>
<accession>A0A5B9E1I9</accession>
<evidence type="ECO:0000256" key="1">
    <source>
        <dbReference type="SAM" id="SignalP"/>
    </source>
</evidence>
<proteinExistence type="predicted"/>
<evidence type="ECO:0000313" key="3">
    <source>
        <dbReference type="Proteomes" id="UP000321807"/>
    </source>
</evidence>